<feature type="region of interest" description="Disordered" evidence="1">
    <location>
        <begin position="1"/>
        <end position="21"/>
    </location>
</feature>
<protein>
    <submittedName>
        <fullName evidence="3">Uncharacterized protein</fullName>
    </submittedName>
</protein>
<evidence type="ECO:0000256" key="1">
    <source>
        <dbReference type="SAM" id="MobiDB-lite"/>
    </source>
</evidence>
<evidence type="ECO:0000313" key="4">
    <source>
        <dbReference type="Proteomes" id="UP000026915"/>
    </source>
</evidence>
<keyword evidence="4" id="KW-1185">Reference proteome</keyword>
<dbReference type="InParanoid" id="A0A061DK20"/>
<dbReference type="Gramene" id="EOX92990">
    <property type="protein sequence ID" value="EOX92990"/>
    <property type="gene ID" value="TCM_001851"/>
</dbReference>
<dbReference type="HOGENOM" id="CLU_2762926_0_0_1"/>
<keyword evidence="2" id="KW-0812">Transmembrane</keyword>
<evidence type="ECO:0000313" key="3">
    <source>
        <dbReference type="EMBL" id="EOX92990.1"/>
    </source>
</evidence>
<accession>A0A061DK20</accession>
<proteinExistence type="predicted"/>
<dbReference type="EMBL" id="CM001879">
    <property type="protein sequence ID" value="EOX92990.1"/>
    <property type="molecule type" value="Genomic_DNA"/>
</dbReference>
<reference evidence="3 4" key="1">
    <citation type="journal article" date="2013" name="Genome Biol.">
        <title>The genome sequence of the most widely cultivated cacao type and its use to identify candidate genes regulating pod color.</title>
        <authorList>
            <person name="Motamayor J.C."/>
            <person name="Mockaitis K."/>
            <person name="Schmutz J."/>
            <person name="Haiminen N."/>
            <person name="Iii D.L."/>
            <person name="Cornejo O."/>
            <person name="Findley S.D."/>
            <person name="Zheng P."/>
            <person name="Utro F."/>
            <person name="Royaert S."/>
            <person name="Saski C."/>
            <person name="Jenkins J."/>
            <person name="Podicheti R."/>
            <person name="Zhao M."/>
            <person name="Scheffler B.E."/>
            <person name="Stack J.C."/>
            <person name="Feltus F.A."/>
            <person name="Mustiga G.M."/>
            <person name="Amores F."/>
            <person name="Phillips W."/>
            <person name="Marelli J.P."/>
            <person name="May G.D."/>
            <person name="Shapiro H."/>
            <person name="Ma J."/>
            <person name="Bustamante C.D."/>
            <person name="Schnell R.J."/>
            <person name="Main D."/>
            <person name="Gilbert D."/>
            <person name="Parida L."/>
            <person name="Kuhn D.N."/>
        </authorList>
    </citation>
    <scope>NUCLEOTIDE SEQUENCE [LARGE SCALE GENOMIC DNA]</scope>
    <source>
        <strain evidence="4">cv. Matina 1-6</strain>
    </source>
</reference>
<organism evidence="3 4">
    <name type="scientific">Theobroma cacao</name>
    <name type="common">Cacao</name>
    <name type="synonym">Cocoa</name>
    <dbReference type="NCBI Taxonomy" id="3641"/>
    <lineage>
        <taxon>Eukaryota</taxon>
        <taxon>Viridiplantae</taxon>
        <taxon>Streptophyta</taxon>
        <taxon>Embryophyta</taxon>
        <taxon>Tracheophyta</taxon>
        <taxon>Spermatophyta</taxon>
        <taxon>Magnoliopsida</taxon>
        <taxon>eudicotyledons</taxon>
        <taxon>Gunneridae</taxon>
        <taxon>Pentapetalae</taxon>
        <taxon>rosids</taxon>
        <taxon>malvids</taxon>
        <taxon>Malvales</taxon>
        <taxon>Malvaceae</taxon>
        <taxon>Byttnerioideae</taxon>
        <taxon>Theobroma</taxon>
    </lineage>
</organism>
<dbReference type="Proteomes" id="UP000026915">
    <property type="component" value="Chromosome 1"/>
</dbReference>
<sequence length="70" mass="7930">MIEGFHPCSKAPPLQKKTPQGNSFIRCGERLRGLVLDLLVFAWGWISTVGHFILHTRNALCQTQFESCFP</sequence>
<name>A0A061DK20_THECC</name>
<dbReference type="AlphaFoldDB" id="A0A061DK20"/>
<evidence type="ECO:0000256" key="2">
    <source>
        <dbReference type="SAM" id="Phobius"/>
    </source>
</evidence>
<gene>
    <name evidence="3" type="ORF">TCM_001851</name>
</gene>
<feature type="transmembrane region" description="Helical" evidence="2">
    <location>
        <begin position="34"/>
        <end position="54"/>
    </location>
</feature>
<keyword evidence="2" id="KW-0472">Membrane</keyword>
<keyword evidence="2" id="KW-1133">Transmembrane helix</keyword>